<organism evidence="3 4">
    <name type="scientific">Paeniclostridium hominis</name>
    <dbReference type="NCBI Taxonomy" id="2764329"/>
    <lineage>
        <taxon>Bacteria</taxon>
        <taxon>Bacillati</taxon>
        <taxon>Bacillota</taxon>
        <taxon>Clostridia</taxon>
        <taxon>Peptostreptococcales</taxon>
        <taxon>Peptostreptococcaceae</taxon>
        <taxon>Paeniclostridium</taxon>
    </lineage>
</organism>
<evidence type="ECO:0000313" key="4">
    <source>
        <dbReference type="Proteomes" id="UP000611796"/>
    </source>
</evidence>
<dbReference type="Gene3D" id="2.40.260.10">
    <property type="entry name" value="Sortase"/>
    <property type="match status" value="1"/>
</dbReference>
<accession>A0ABR7K0F8</accession>
<evidence type="ECO:0000256" key="2">
    <source>
        <dbReference type="SAM" id="Phobius"/>
    </source>
</evidence>
<dbReference type="Pfam" id="PF04203">
    <property type="entry name" value="Sortase"/>
    <property type="match status" value="1"/>
</dbReference>
<gene>
    <name evidence="3" type="primary">srtB</name>
    <name evidence="3" type="ORF">H8891_02155</name>
</gene>
<keyword evidence="2" id="KW-0472">Membrane</keyword>
<dbReference type="RefSeq" id="WP_187004992.1">
    <property type="nucleotide sequence ID" value="NZ_JACRWD010000001.1"/>
</dbReference>
<keyword evidence="1 3" id="KW-0378">Hydrolase</keyword>
<keyword evidence="2" id="KW-1133">Transmembrane helix</keyword>
<keyword evidence="2" id="KW-0812">Transmembrane</keyword>
<dbReference type="EC" id="3.4.22.71" evidence="3"/>
<dbReference type="EMBL" id="JACRWD010000001">
    <property type="protein sequence ID" value="MBC6002590.1"/>
    <property type="molecule type" value="Genomic_DNA"/>
</dbReference>
<dbReference type="InterPro" id="IPR023365">
    <property type="entry name" value="Sortase_dom-sf"/>
</dbReference>
<dbReference type="CDD" id="cd05826">
    <property type="entry name" value="Sortase_B"/>
    <property type="match status" value="1"/>
</dbReference>
<feature type="transmembrane region" description="Helical" evidence="2">
    <location>
        <begin position="6"/>
        <end position="26"/>
    </location>
</feature>
<dbReference type="InterPro" id="IPR009835">
    <property type="entry name" value="SrtB"/>
</dbReference>
<dbReference type="InterPro" id="IPR005754">
    <property type="entry name" value="Sortase"/>
</dbReference>
<protein>
    <submittedName>
        <fullName evidence="3">Class B sortase</fullName>
        <ecNumber evidence="3">3.4.22.71</ecNumber>
    </submittedName>
</protein>
<reference evidence="3 4" key="1">
    <citation type="submission" date="2020-08" db="EMBL/GenBank/DDBJ databases">
        <authorList>
            <person name="Liu C."/>
            <person name="Sun Q."/>
        </authorList>
    </citation>
    <scope>NUCLEOTIDE SEQUENCE [LARGE SCALE GENOMIC DNA]</scope>
    <source>
        <strain evidence="3 4">NSJ-45</strain>
    </source>
</reference>
<dbReference type="GO" id="GO:0016787">
    <property type="term" value="F:hydrolase activity"/>
    <property type="evidence" value="ECO:0007669"/>
    <property type="project" value="UniProtKB-KW"/>
</dbReference>
<proteinExistence type="predicted"/>
<dbReference type="NCBIfam" id="TIGR03064">
    <property type="entry name" value="sortase_srtB"/>
    <property type="match status" value="1"/>
</dbReference>
<dbReference type="Proteomes" id="UP000611796">
    <property type="component" value="Unassembled WGS sequence"/>
</dbReference>
<comment type="caution">
    <text evidence="3">The sequence shown here is derived from an EMBL/GenBank/DDBJ whole genome shotgun (WGS) entry which is preliminary data.</text>
</comment>
<name>A0ABR7K0F8_9FIRM</name>
<sequence>MKKNKIRTLINIFLVIVFLFSSYKIVEKIISYKKADNVYKEIQKIKDKNIEKNTETLDLSYINKDYRGWLNIDNTNINYPILQGKDNNYYLDKDINKNYLASGSIFLDFRNNKFNDENTILYGHSMKNDTMFAQLDKFNEKEFFNENNKITILTPKGKKLTYEVFSAYTTDLKDNYNETNFKTENEYRNFLNKIENKSIVKSKLKVTPKDKILTLSTCSYEYEGARMVVHAKLMEISQYK</sequence>
<evidence type="ECO:0000313" key="3">
    <source>
        <dbReference type="EMBL" id="MBC6002590.1"/>
    </source>
</evidence>
<evidence type="ECO:0000256" key="1">
    <source>
        <dbReference type="ARBA" id="ARBA00022801"/>
    </source>
</evidence>
<dbReference type="SUPFAM" id="SSF63817">
    <property type="entry name" value="Sortase"/>
    <property type="match status" value="1"/>
</dbReference>
<keyword evidence="4" id="KW-1185">Reference proteome</keyword>